<dbReference type="EMBL" id="JAHQZT010000034">
    <property type="protein sequence ID" value="MBV0934723.1"/>
    <property type="molecule type" value="Genomic_DNA"/>
</dbReference>
<evidence type="ECO:0000313" key="2">
    <source>
        <dbReference type="EMBL" id="MBV0934723.1"/>
    </source>
</evidence>
<evidence type="ECO:0000313" key="3">
    <source>
        <dbReference type="Proteomes" id="UP000755551"/>
    </source>
</evidence>
<dbReference type="InterPro" id="IPR019080">
    <property type="entry name" value="YqaJ_viral_recombinase"/>
</dbReference>
<accession>A0ABS6MEH3</accession>
<sequence>MKIINLTQGTQAWLDWRAQGVSATDVPTIMGKNPYKTAYQLWLEKTGRANAPDLSNNPNVKRGHRLEPMAREFCENRDDEILLPVCAEDSELPILRASFDGLSSSGKPYEFKAPSDSRFAELEKKGTASATYELYAWQVKTQCFIADANEGILFFYMEDERHLDFTIKLTTEDMDAIDTAARRFWDCVQTDTPPPLDPEHDVYIPASGEDQFRWETFSEQWLENQAQIKALEAELAPLKKSQDELKKAMCEMMGDFYTTDYAGVKVTRFARQGSIDYAKYFKELGIGADVLEPYRKKATWQSRVTVSADELLNADVIGNESKPADRGGKYF</sequence>
<dbReference type="InterPro" id="IPR017482">
    <property type="entry name" value="Lambda-type_endonuclease"/>
</dbReference>
<feature type="domain" description="YqaJ viral recombinase" evidence="1">
    <location>
        <begin position="13"/>
        <end position="148"/>
    </location>
</feature>
<organism evidence="2 3">
    <name type="scientific">Marinobacterium weihaiense</name>
    <dbReference type="NCBI Taxonomy" id="2851016"/>
    <lineage>
        <taxon>Bacteria</taxon>
        <taxon>Pseudomonadati</taxon>
        <taxon>Pseudomonadota</taxon>
        <taxon>Gammaproteobacteria</taxon>
        <taxon>Oceanospirillales</taxon>
        <taxon>Oceanospirillaceae</taxon>
        <taxon>Marinobacterium</taxon>
    </lineage>
</organism>
<reference evidence="2 3" key="1">
    <citation type="submission" date="2021-06" db="EMBL/GenBank/DDBJ databases">
        <title>Bacterium isolated from marine sediment.</title>
        <authorList>
            <person name="Zhu K.-L."/>
            <person name="Du Z.-J."/>
            <person name="Liang Q.-Y."/>
        </authorList>
    </citation>
    <scope>NUCLEOTIDE SEQUENCE [LARGE SCALE GENOMIC DNA]</scope>
    <source>
        <strain evidence="2 3">A346</strain>
    </source>
</reference>
<evidence type="ECO:0000259" key="1">
    <source>
        <dbReference type="Pfam" id="PF09588"/>
    </source>
</evidence>
<keyword evidence="3" id="KW-1185">Reference proteome</keyword>
<protein>
    <submittedName>
        <fullName evidence="2">YqaJ viral recombinase family protein</fullName>
    </submittedName>
</protein>
<comment type="caution">
    <text evidence="2">The sequence shown here is derived from an EMBL/GenBank/DDBJ whole genome shotgun (WGS) entry which is preliminary data.</text>
</comment>
<dbReference type="Proteomes" id="UP000755551">
    <property type="component" value="Unassembled WGS sequence"/>
</dbReference>
<name>A0ABS6MEH3_9GAMM</name>
<dbReference type="NCBIfam" id="TIGR03033">
    <property type="entry name" value="phage_rel_nuc"/>
    <property type="match status" value="1"/>
</dbReference>
<dbReference type="Pfam" id="PF09588">
    <property type="entry name" value="YqaJ"/>
    <property type="match status" value="1"/>
</dbReference>
<gene>
    <name evidence="2" type="ORF">KTN04_15400</name>
</gene>
<proteinExistence type="predicted"/>
<dbReference type="RefSeq" id="WP_217336124.1">
    <property type="nucleotide sequence ID" value="NZ_JAHQZT010000034.1"/>
</dbReference>